<dbReference type="InterPro" id="IPR024478">
    <property type="entry name" value="HlyB_4HB_MCP"/>
</dbReference>
<keyword evidence="4" id="KW-1185">Reference proteome</keyword>
<reference evidence="3 4" key="1">
    <citation type="submission" date="2018-07" db="EMBL/GenBank/DDBJ databases">
        <title>Genome analysis of Larkinella rosea.</title>
        <authorList>
            <person name="Zhou Z."/>
            <person name="Wang G."/>
        </authorList>
    </citation>
    <scope>NUCLEOTIDE SEQUENCE [LARGE SCALE GENOMIC DNA]</scope>
    <source>
        <strain evidence="4">zzj9</strain>
    </source>
</reference>
<keyword evidence="1" id="KW-0812">Transmembrane</keyword>
<evidence type="ECO:0000256" key="1">
    <source>
        <dbReference type="SAM" id="Phobius"/>
    </source>
</evidence>
<dbReference type="Proteomes" id="UP000253383">
    <property type="component" value="Unassembled WGS sequence"/>
</dbReference>
<dbReference type="OrthoDB" id="1438991at2"/>
<feature type="transmembrane region" description="Helical" evidence="1">
    <location>
        <begin position="57"/>
        <end position="75"/>
    </location>
</feature>
<evidence type="ECO:0000313" key="4">
    <source>
        <dbReference type="Proteomes" id="UP000253383"/>
    </source>
</evidence>
<gene>
    <name evidence="3" type="ORF">DUE52_06360</name>
</gene>
<feature type="transmembrane region" description="Helical" evidence="1">
    <location>
        <begin position="233"/>
        <end position="256"/>
    </location>
</feature>
<keyword evidence="1" id="KW-0472">Membrane</keyword>
<feature type="transmembrane region" description="Helical" evidence="1">
    <location>
        <begin position="6"/>
        <end position="25"/>
    </location>
</feature>
<feature type="domain" description="Chemotaxis methyl-accepting receptor HlyB-like 4HB MCP" evidence="2">
    <location>
        <begin position="55"/>
        <end position="228"/>
    </location>
</feature>
<sequence>MSSQELVSWGCALIYVILFVFYFYSCKFTVVKIKKQLFNRKGVRMNRSGITQQKIKATLLLLPVMVVVILTSLSMRSTMREMDQALGSVYADRLEPAVDMVYLSEKFHARRHLLETVLISHHTGSPTIIRKKLKQYDTGIQQLIDQFEKTSLVADEKTSLLAIKTVLSDYRQLEQIILRQWASGQTEAARDAFHGHGAVLFQQGVTHLHDLARIQSVVGQEFRKKSHTEALHFYANSTLQVAVAIIMGLLILSTLYNVNLGNRDPKAWHLN</sequence>
<name>A0A368JTA4_9BACT</name>
<accession>A0A368JTA4</accession>
<evidence type="ECO:0000259" key="2">
    <source>
        <dbReference type="Pfam" id="PF12729"/>
    </source>
</evidence>
<proteinExistence type="predicted"/>
<keyword evidence="1" id="KW-1133">Transmembrane helix</keyword>
<comment type="caution">
    <text evidence="3">The sequence shown here is derived from an EMBL/GenBank/DDBJ whole genome shotgun (WGS) entry which is preliminary data.</text>
</comment>
<dbReference type="Pfam" id="PF12729">
    <property type="entry name" value="4HB_MCP_1"/>
    <property type="match status" value="1"/>
</dbReference>
<dbReference type="AlphaFoldDB" id="A0A368JTA4"/>
<protein>
    <recommendedName>
        <fullName evidence="2">Chemotaxis methyl-accepting receptor HlyB-like 4HB MCP domain-containing protein</fullName>
    </recommendedName>
</protein>
<dbReference type="EMBL" id="QOWE01000004">
    <property type="protein sequence ID" value="RCR70565.1"/>
    <property type="molecule type" value="Genomic_DNA"/>
</dbReference>
<organism evidence="3 4">
    <name type="scientific">Larkinella punicea</name>
    <dbReference type="NCBI Taxonomy" id="2315727"/>
    <lineage>
        <taxon>Bacteria</taxon>
        <taxon>Pseudomonadati</taxon>
        <taxon>Bacteroidota</taxon>
        <taxon>Cytophagia</taxon>
        <taxon>Cytophagales</taxon>
        <taxon>Spirosomataceae</taxon>
        <taxon>Larkinella</taxon>
    </lineage>
</organism>
<evidence type="ECO:0000313" key="3">
    <source>
        <dbReference type="EMBL" id="RCR70565.1"/>
    </source>
</evidence>